<dbReference type="Gene3D" id="1.10.580.10">
    <property type="entry name" value="Citrate Synthase, domain 1"/>
    <property type="match status" value="1"/>
</dbReference>
<dbReference type="Proteomes" id="UP001220530">
    <property type="component" value="Chromosome"/>
</dbReference>
<reference evidence="5 6" key="1">
    <citation type="submission" date="2023-02" db="EMBL/GenBank/DDBJ databases">
        <title>Devosia algicola sp. nov., isolated from the phycosphere of marine algae.</title>
        <authorList>
            <person name="Kim J.M."/>
            <person name="Lee J.K."/>
            <person name="Choi B.J."/>
            <person name="Bayburt H."/>
            <person name="Jeon C.O."/>
        </authorList>
    </citation>
    <scope>NUCLEOTIDE SEQUENCE [LARGE SCALE GENOMIC DNA]</scope>
    <source>
        <strain evidence="5 6">G20-9</strain>
    </source>
</reference>
<dbReference type="InterPro" id="IPR016142">
    <property type="entry name" value="Citrate_synth-like_lrg_a-sub"/>
</dbReference>
<keyword evidence="6" id="KW-1185">Reference proteome</keyword>
<dbReference type="EMBL" id="CP118246">
    <property type="protein sequence ID" value="WDR01884.1"/>
    <property type="molecule type" value="Genomic_DNA"/>
</dbReference>
<comment type="similarity">
    <text evidence="2">Belongs to the citrate synthase family.</text>
</comment>
<dbReference type="PRINTS" id="PR00143">
    <property type="entry name" value="CITRTSNTHASE"/>
</dbReference>
<protein>
    <recommendedName>
        <fullName evidence="3">citrate synthase (unknown stereospecificity)</fullName>
        <ecNumber evidence="3">2.3.3.16</ecNumber>
    </recommendedName>
</protein>
<organism evidence="5 6">
    <name type="scientific">Devosia algicola</name>
    <dbReference type="NCBI Taxonomy" id="3026418"/>
    <lineage>
        <taxon>Bacteria</taxon>
        <taxon>Pseudomonadati</taxon>
        <taxon>Pseudomonadota</taxon>
        <taxon>Alphaproteobacteria</taxon>
        <taxon>Hyphomicrobiales</taxon>
        <taxon>Devosiaceae</taxon>
        <taxon>Devosia</taxon>
    </lineage>
</organism>
<keyword evidence="4" id="KW-0808">Transferase</keyword>
<proteinExistence type="inferred from homology"/>
<dbReference type="Gene3D" id="1.10.230.10">
    <property type="entry name" value="Cytochrome P450-Terp, domain 2"/>
    <property type="match status" value="1"/>
</dbReference>
<evidence type="ECO:0000256" key="4">
    <source>
        <dbReference type="ARBA" id="ARBA00022679"/>
    </source>
</evidence>
<dbReference type="PANTHER" id="PTHR11739">
    <property type="entry name" value="CITRATE SYNTHASE"/>
    <property type="match status" value="1"/>
</dbReference>
<dbReference type="InterPro" id="IPR036969">
    <property type="entry name" value="Citrate_synthase_sf"/>
</dbReference>
<dbReference type="InterPro" id="IPR016143">
    <property type="entry name" value="Citrate_synth-like_sm_a-sub"/>
</dbReference>
<dbReference type="PANTHER" id="PTHR11739:SF4">
    <property type="entry name" value="CITRATE SYNTHASE, PEROXISOMAL"/>
    <property type="match status" value="1"/>
</dbReference>
<dbReference type="EC" id="2.3.3.16" evidence="3"/>
<dbReference type="Pfam" id="PF00285">
    <property type="entry name" value="Citrate_synt"/>
    <property type="match status" value="1"/>
</dbReference>
<dbReference type="SUPFAM" id="SSF48256">
    <property type="entry name" value="Citrate synthase"/>
    <property type="match status" value="1"/>
</dbReference>
<evidence type="ECO:0000313" key="6">
    <source>
        <dbReference type="Proteomes" id="UP001220530"/>
    </source>
</evidence>
<accession>A0ABY7YLE5</accession>
<evidence type="ECO:0000256" key="3">
    <source>
        <dbReference type="ARBA" id="ARBA00012972"/>
    </source>
</evidence>
<name>A0ABY7YLE5_9HYPH</name>
<evidence type="ECO:0000256" key="1">
    <source>
        <dbReference type="ARBA" id="ARBA00004751"/>
    </source>
</evidence>
<dbReference type="InterPro" id="IPR002020">
    <property type="entry name" value="Citrate_synthase"/>
</dbReference>
<sequence>MVRTQLSLSQSVSLEAIAGLLWDCPHPVFRVPDAFEVPENRAPLEVLADLAGTQLPTLGRNGAMLQTDATQTVGALAATLAGPSRPDLALHLRLADHWARPASADMVRRVLVLLAEHELNASTFAVRVTASTGASLAAAALAGLAALSGPLHGGAAAAMGDLTETAKRIGARKAIESFLQQGRPIPCVGHRLYPQGDVRAEALIEHFKLPAIHAELYEAIESIVGEQPNIDFALAALASAFDLPAEGSLCPVHAEPFNRLACPCA</sequence>
<comment type="pathway">
    <text evidence="1">Carbohydrate metabolism; tricarboxylic acid cycle; isocitrate from oxaloacetate: step 1/2.</text>
</comment>
<evidence type="ECO:0000256" key="2">
    <source>
        <dbReference type="ARBA" id="ARBA00010566"/>
    </source>
</evidence>
<gene>
    <name evidence="5" type="ORF">PSQ19_14355</name>
</gene>
<evidence type="ECO:0000313" key="5">
    <source>
        <dbReference type="EMBL" id="WDR01884.1"/>
    </source>
</evidence>